<reference evidence="9" key="1">
    <citation type="submission" date="2020-06" db="EMBL/GenBank/DDBJ databases">
        <authorList>
            <consortium name="Plant Systems Biology data submission"/>
        </authorList>
    </citation>
    <scope>NUCLEOTIDE SEQUENCE</scope>
    <source>
        <strain evidence="9">D6</strain>
    </source>
</reference>
<dbReference type="AlphaFoldDB" id="A0A9N8E5R4"/>
<feature type="compositionally biased region" description="Basic and acidic residues" evidence="6">
    <location>
        <begin position="97"/>
        <end position="112"/>
    </location>
</feature>
<dbReference type="Proteomes" id="UP001153069">
    <property type="component" value="Unassembled WGS sequence"/>
</dbReference>
<dbReference type="Pfam" id="PF13578">
    <property type="entry name" value="Methyltransf_24"/>
    <property type="match status" value="1"/>
</dbReference>
<feature type="domain" description="Fe2OG dioxygenase" evidence="8">
    <location>
        <begin position="226"/>
        <end position="373"/>
    </location>
</feature>
<feature type="compositionally biased region" description="Polar residues" evidence="6">
    <location>
        <begin position="39"/>
        <end position="54"/>
    </location>
</feature>
<dbReference type="SUPFAM" id="SSF53335">
    <property type="entry name" value="S-adenosyl-L-methionine-dependent methyltransferases"/>
    <property type="match status" value="1"/>
</dbReference>
<feature type="region of interest" description="Disordered" evidence="6">
    <location>
        <begin position="96"/>
        <end position="117"/>
    </location>
</feature>
<dbReference type="InterPro" id="IPR005123">
    <property type="entry name" value="Oxoglu/Fe-dep_dioxygenase_dom"/>
</dbReference>
<dbReference type="SMART" id="SM00702">
    <property type="entry name" value="P4Hc"/>
    <property type="match status" value="1"/>
</dbReference>
<dbReference type="Gene3D" id="3.40.50.150">
    <property type="entry name" value="Vaccinia Virus protein VP39"/>
    <property type="match status" value="1"/>
</dbReference>
<evidence type="ECO:0000256" key="2">
    <source>
        <dbReference type="ARBA" id="ARBA00022723"/>
    </source>
</evidence>
<comment type="cofactor">
    <cofactor evidence="1">
        <name>L-ascorbate</name>
        <dbReference type="ChEBI" id="CHEBI:38290"/>
    </cofactor>
</comment>
<evidence type="ECO:0000256" key="5">
    <source>
        <dbReference type="ARBA" id="ARBA00023004"/>
    </source>
</evidence>
<dbReference type="OrthoDB" id="69177at2759"/>
<dbReference type="PANTHER" id="PTHR10869:SF226">
    <property type="entry name" value="PROLYL 4-HYDROXYLASE ALPHA SUBUNIT DOMAIN-CONTAINING PROTEIN"/>
    <property type="match status" value="1"/>
</dbReference>
<name>A0A9N8E5R4_9STRA</name>
<dbReference type="Gene3D" id="2.60.120.620">
    <property type="entry name" value="q2cbj1_9rhob like domain"/>
    <property type="match status" value="1"/>
</dbReference>
<keyword evidence="4" id="KW-0560">Oxidoreductase</keyword>
<dbReference type="GO" id="GO:0005783">
    <property type="term" value="C:endoplasmic reticulum"/>
    <property type="evidence" value="ECO:0007669"/>
    <property type="project" value="TreeGrafter"/>
</dbReference>
<evidence type="ECO:0000259" key="8">
    <source>
        <dbReference type="PROSITE" id="PS51471"/>
    </source>
</evidence>
<dbReference type="InterPro" id="IPR006620">
    <property type="entry name" value="Pro_4_hyd_alph"/>
</dbReference>
<dbReference type="InterPro" id="IPR045054">
    <property type="entry name" value="P4HA-like"/>
</dbReference>
<organism evidence="9 10">
    <name type="scientific">Seminavis robusta</name>
    <dbReference type="NCBI Taxonomy" id="568900"/>
    <lineage>
        <taxon>Eukaryota</taxon>
        <taxon>Sar</taxon>
        <taxon>Stramenopiles</taxon>
        <taxon>Ochrophyta</taxon>
        <taxon>Bacillariophyta</taxon>
        <taxon>Bacillariophyceae</taxon>
        <taxon>Bacillariophycidae</taxon>
        <taxon>Naviculales</taxon>
        <taxon>Naviculaceae</taxon>
        <taxon>Seminavis</taxon>
    </lineage>
</organism>
<evidence type="ECO:0000313" key="10">
    <source>
        <dbReference type="Proteomes" id="UP001153069"/>
    </source>
</evidence>
<keyword evidence="7" id="KW-0732">Signal</keyword>
<accession>A0A9N8E5R4</accession>
<dbReference type="Pfam" id="PF13640">
    <property type="entry name" value="2OG-FeII_Oxy_3"/>
    <property type="match status" value="1"/>
</dbReference>
<comment type="caution">
    <text evidence="9">The sequence shown here is derived from an EMBL/GenBank/DDBJ whole genome shotgun (WGS) entry which is preliminary data.</text>
</comment>
<feature type="chain" id="PRO_5040443372" description="Fe2OG dioxygenase domain-containing protein" evidence="7">
    <location>
        <begin position="22"/>
        <end position="647"/>
    </location>
</feature>
<evidence type="ECO:0000256" key="7">
    <source>
        <dbReference type="SAM" id="SignalP"/>
    </source>
</evidence>
<evidence type="ECO:0000256" key="1">
    <source>
        <dbReference type="ARBA" id="ARBA00001961"/>
    </source>
</evidence>
<dbReference type="InterPro" id="IPR044862">
    <property type="entry name" value="Pro_4_hyd_alph_FE2OG_OXY"/>
</dbReference>
<evidence type="ECO:0000256" key="6">
    <source>
        <dbReference type="SAM" id="MobiDB-lite"/>
    </source>
</evidence>
<keyword evidence="2" id="KW-0479">Metal-binding</keyword>
<dbReference type="InterPro" id="IPR029063">
    <property type="entry name" value="SAM-dependent_MTases_sf"/>
</dbReference>
<keyword evidence="3" id="KW-0223">Dioxygenase</keyword>
<dbReference type="PROSITE" id="PS51471">
    <property type="entry name" value="FE2OG_OXY"/>
    <property type="match status" value="1"/>
</dbReference>
<feature type="signal peptide" evidence="7">
    <location>
        <begin position="1"/>
        <end position="21"/>
    </location>
</feature>
<keyword evidence="10" id="KW-1185">Reference proteome</keyword>
<dbReference type="GO" id="GO:0031418">
    <property type="term" value="F:L-ascorbic acid binding"/>
    <property type="evidence" value="ECO:0007669"/>
    <property type="project" value="InterPro"/>
</dbReference>
<dbReference type="GO" id="GO:0004656">
    <property type="term" value="F:procollagen-proline 4-dioxygenase activity"/>
    <property type="evidence" value="ECO:0007669"/>
    <property type="project" value="TreeGrafter"/>
</dbReference>
<dbReference type="GO" id="GO:0005506">
    <property type="term" value="F:iron ion binding"/>
    <property type="evidence" value="ECO:0007669"/>
    <property type="project" value="InterPro"/>
</dbReference>
<protein>
    <recommendedName>
        <fullName evidence="8">Fe2OG dioxygenase domain-containing protein</fullName>
    </recommendedName>
</protein>
<dbReference type="EMBL" id="CAICTM010000698">
    <property type="protein sequence ID" value="CAB9515211.1"/>
    <property type="molecule type" value="Genomic_DNA"/>
</dbReference>
<proteinExistence type="predicted"/>
<dbReference type="PANTHER" id="PTHR10869">
    <property type="entry name" value="PROLYL 4-HYDROXYLASE ALPHA SUBUNIT"/>
    <property type="match status" value="1"/>
</dbReference>
<feature type="region of interest" description="Disordered" evidence="6">
    <location>
        <begin position="39"/>
        <end position="58"/>
    </location>
</feature>
<gene>
    <name evidence="9" type="ORF">SEMRO_699_G189540.1</name>
</gene>
<evidence type="ECO:0000256" key="3">
    <source>
        <dbReference type="ARBA" id="ARBA00022964"/>
    </source>
</evidence>
<keyword evidence="5" id="KW-0408">Iron</keyword>
<evidence type="ECO:0000256" key="4">
    <source>
        <dbReference type="ARBA" id="ARBA00023002"/>
    </source>
</evidence>
<evidence type="ECO:0000313" key="9">
    <source>
        <dbReference type="EMBL" id="CAB9515211.1"/>
    </source>
</evidence>
<sequence>MKLLVCLLLVFPSLFASVAFAWTCCCCLPQRRQNPLASATSRLAVTDPSSSTEKSLQEDDPSIIIHRSKFLGDIYRIRLGDDDDFLGANAVPTFASRKKETSEEEHANRSSSHDTTLQSRGLEGAIAQGPAFVLDNVLSQDVCEELIDTFENQLGFGNYQAGKNFHGALQIVVPPEVTQPLGQVLSRHVDIRQVEARRTEMLQATTHHGSDNDNTETHDVRIVFAGLNRRWRVYRYAPGGEETFAPHIDAGFPPSGLTEDGTNLIWDDSASYIDDEESSSTIESEIVSRLTILMYLNEDFVGGETKFYDPQQSSSVIAAVKPVAGSCLVFPQGVGPEAVDYARQHWPLHEGSPVQSGNRPKYVIRSDILFSTTREPLLLDNPLWRNDHWVRHTFLPTSQLVDATFLSHVQSLYNPHMGVENIASLLYGWIRFTKKQRICEIGAGYTTLWILQALKDNQDEMTRIRQLEQDGKCTLLDIPWTVPPPPLDDKEQPSLLCIDNCAHQKETATGAVAVAKALGLDPYLQFLKGDAFEMGDLLEEASIDMLWCDFGVGSRMKEFLSQGAWASLRPGGFLLCHSTLTNQRTRDWLEAARARKGEEVTGIPPEEYVEISLLEPHKRYQNSVSIFQKRKQGEEAVYSEPIFSEYA</sequence>